<reference evidence="2" key="2">
    <citation type="submission" date="2022-10" db="EMBL/GenBank/DDBJ databases">
        <title>The complete genomes of actinobacterial strains from the NBC collection.</title>
        <authorList>
            <person name="Joergensen T.S."/>
            <person name="Alvarez Arevalo M."/>
            <person name="Sterndorff E.B."/>
            <person name="Faurdal D."/>
            <person name="Vuksanovic O."/>
            <person name="Mourched A.-S."/>
            <person name="Charusanti P."/>
            <person name="Shaw S."/>
            <person name="Blin K."/>
            <person name="Weber T."/>
        </authorList>
    </citation>
    <scope>NUCLEOTIDE SEQUENCE</scope>
    <source>
        <strain evidence="2">NBC_01256</strain>
    </source>
</reference>
<evidence type="ECO:0000313" key="2">
    <source>
        <dbReference type="EMBL" id="WUS22520.1"/>
    </source>
</evidence>
<accession>A0A640S0X2</accession>
<dbReference type="EMBL" id="BLIN01000001">
    <property type="protein sequence ID" value="GFE04046.1"/>
    <property type="molecule type" value="Genomic_DNA"/>
</dbReference>
<dbReference type="GeneID" id="96638758"/>
<dbReference type="Proteomes" id="UP001432292">
    <property type="component" value="Chromosome"/>
</dbReference>
<evidence type="ECO:0000313" key="3">
    <source>
        <dbReference type="Proteomes" id="UP000435837"/>
    </source>
</evidence>
<sequence>MAGHFILRSITTSDLNLARQKGATWSAKAEHADVGWTAASRKVLSDALAGKPIGSRAGLPPHRYLECKFSVGAALEAYLRGAGWADLLVRPDSVGLGLRQLSTAAESAWKRGDKNGALVEQFRHGTATVEVYYVDGLEMYLP</sequence>
<gene>
    <name evidence="2" type="ORF">OG727_09645</name>
    <name evidence="1" type="ORF">Scani_03140</name>
</gene>
<dbReference type="EMBL" id="CP108473">
    <property type="protein sequence ID" value="WUS22520.1"/>
    <property type="molecule type" value="Genomic_DNA"/>
</dbReference>
<dbReference type="AlphaFoldDB" id="A0A640S0X2"/>
<dbReference type="OrthoDB" id="4339874at2"/>
<reference evidence="1 3" key="1">
    <citation type="submission" date="2019-12" db="EMBL/GenBank/DDBJ databases">
        <title>Whole genome shotgun sequence of Streptomyces caniferus NBRC 15389.</title>
        <authorList>
            <person name="Ichikawa N."/>
            <person name="Kimura A."/>
            <person name="Kitahashi Y."/>
            <person name="Komaki H."/>
            <person name="Tamura T."/>
        </authorList>
    </citation>
    <scope>NUCLEOTIDE SEQUENCE [LARGE SCALE GENOMIC DNA]</scope>
    <source>
        <strain evidence="1 3">NBRC 15389</strain>
    </source>
</reference>
<evidence type="ECO:0000313" key="1">
    <source>
        <dbReference type="EMBL" id="GFE04046.1"/>
    </source>
</evidence>
<dbReference type="RefSeq" id="WP_159469196.1">
    <property type="nucleotide sequence ID" value="NZ_BAAATH010000054.1"/>
</dbReference>
<organism evidence="1 3">
    <name type="scientific">Streptomyces caniferus</name>
    <dbReference type="NCBI Taxonomy" id="285557"/>
    <lineage>
        <taxon>Bacteria</taxon>
        <taxon>Bacillati</taxon>
        <taxon>Actinomycetota</taxon>
        <taxon>Actinomycetes</taxon>
        <taxon>Kitasatosporales</taxon>
        <taxon>Streptomycetaceae</taxon>
        <taxon>Streptomyces</taxon>
    </lineage>
</organism>
<evidence type="ECO:0000313" key="4">
    <source>
        <dbReference type="Proteomes" id="UP001432292"/>
    </source>
</evidence>
<name>A0A640S0X2_9ACTN</name>
<proteinExistence type="predicted"/>
<keyword evidence="4" id="KW-1185">Reference proteome</keyword>
<protein>
    <submittedName>
        <fullName evidence="1">Uncharacterized protein</fullName>
    </submittedName>
</protein>
<dbReference type="Proteomes" id="UP000435837">
    <property type="component" value="Unassembled WGS sequence"/>
</dbReference>